<name>A0A0F9GPY7_9ZZZZ</name>
<dbReference type="AlphaFoldDB" id="A0A0F9GPY7"/>
<reference evidence="1" key="1">
    <citation type="journal article" date="2015" name="Nature">
        <title>Complex archaea that bridge the gap between prokaryotes and eukaryotes.</title>
        <authorList>
            <person name="Spang A."/>
            <person name="Saw J.H."/>
            <person name="Jorgensen S.L."/>
            <person name="Zaremba-Niedzwiedzka K."/>
            <person name="Martijn J."/>
            <person name="Lind A.E."/>
            <person name="van Eijk R."/>
            <person name="Schleper C."/>
            <person name="Guy L."/>
            <person name="Ettema T.J."/>
        </authorList>
    </citation>
    <scope>NUCLEOTIDE SEQUENCE</scope>
</reference>
<accession>A0A0F9GPY7</accession>
<proteinExistence type="predicted"/>
<protein>
    <submittedName>
        <fullName evidence="1">Uncharacterized protein</fullName>
    </submittedName>
</protein>
<dbReference type="EMBL" id="LAZR01017337">
    <property type="protein sequence ID" value="KKM00844.1"/>
    <property type="molecule type" value="Genomic_DNA"/>
</dbReference>
<evidence type="ECO:0000313" key="1">
    <source>
        <dbReference type="EMBL" id="KKM00844.1"/>
    </source>
</evidence>
<feature type="non-terminal residue" evidence="1">
    <location>
        <position position="135"/>
    </location>
</feature>
<sequence length="135" mass="15898">MSVVVKDCSYCLVHVPDFIRFGSKPFRDIETNNDLCKRIYKNVRSYNEAIAYPPNQVFIGNKHPDDLNDIPQPWYEHPVEDAKRKGPFGEMMPEDEFIGWLKMADDFNLVWLEPNFINRIKGKVESHPLIHYEDL</sequence>
<gene>
    <name evidence="1" type="ORF">LCGC14_1800410</name>
</gene>
<organism evidence="1">
    <name type="scientific">marine sediment metagenome</name>
    <dbReference type="NCBI Taxonomy" id="412755"/>
    <lineage>
        <taxon>unclassified sequences</taxon>
        <taxon>metagenomes</taxon>
        <taxon>ecological metagenomes</taxon>
    </lineage>
</organism>
<comment type="caution">
    <text evidence="1">The sequence shown here is derived from an EMBL/GenBank/DDBJ whole genome shotgun (WGS) entry which is preliminary data.</text>
</comment>